<keyword evidence="4 5" id="KW-0067">ATP-binding</keyword>
<dbReference type="EC" id="5.6.2.3" evidence="5"/>
<keyword evidence="1 5" id="KW-0547">Nucleotide-binding</keyword>
<comment type="cofactor">
    <cofactor evidence="5">
        <name>Mg(2+)</name>
        <dbReference type="ChEBI" id="CHEBI:18420"/>
    </cofactor>
</comment>
<keyword evidence="3 5" id="KW-0347">Helicase</keyword>
<dbReference type="GO" id="GO:0005524">
    <property type="term" value="F:ATP binding"/>
    <property type="evidence" value="ECO:0007669"/>
    <property type="project" value="UniProtKB-KW"/>
</dbReference>
<dbReference type="InterPro" id="IPR010285">
    <property type="entry name" value="DNA_helicase_pif1-like_DEAD"/>
</dbReference>
<name>A0A2X0M8P7_9BASI</name>
<keyword evidence="5" id="KW-0227">DNA damage</keyword>
<dbReference type="OrthoDB" id="3366231at2759"/>
<dbReference type="SUPFAM" id="SSF52540">
    <property type="entry name" value="P-loop containing nucleoside triphosphate hydrolases"/>
    <property type="match status" value="2"/>
</dbReference>
<dbReference type="GO" id="GO:0006281">
    <property type="term" value="P:DNA repair"/>
    <property type="evidence" value="ECO:0007669"/>
    <property type="project" value="UniProtKB-KW"/>
</dbReference>
<evidence type="ECO:0000259" key="9">
    <source>
        <dbReference type="Pfam" id="PF21530"/>
    </source>
</evidence>
<evidence type="ECO:0000313" key="11">
    <source>
        <dbReference type="Proteomes" id="UP000249723"/>
    </source>
</evidence>
<dbReference type="InterPro" id="IPR003840">
    <property type="entry name" value="DNA_helicase_dom"/>
</dbReference>
<dbReference type="GO" id="GO:0043139">
    <property type="term" value="F:5'-3' DNA helicase activity"/>
    <property type="evidence" value="ECO:0007669"/>
    <property type="project" value="UniProtKB-EC"/>
</dbReference>
<evidence type="ECO:0000256" key="4">
    <source>
        <dbReference type="ARBA" id="ARBA00022840"/>
    </source>
</evidence>
<comment type="catalytic activity">
    <reaction evidence="5">
        <text>ATP + H2O = ADP + phosphate + H(+)</text>
        <dbReference type="Rhea" id="RHEA:13065"/>
        <dbReference type="ChEBI" id="CHEBI:15377"/>
        <dbReference type="ChEBI" id="CHEBI:15378"/>
        <dbReference type="ChEBI" id="CHEBI:30616"/>
        <dbReference type="ChEBI" id="CHEBI:43474"/>
        <dbReference type="ChEBI" id="CHEBI:456216"/>
        <dbReference type="EC" id="5.6.2.3"/>
    </reaction>
</comment>
<dbReference type="InterPro" id="IPR049163">
    <property type="entry name" value="Pif1-like_2B_dom"/>
</dbReference>
<dbReference type="Pfam" id="PF02689">
    <property type="entry name" value="Herpes_Helicase"/>
    <property type="match status" value="1"/>
</dbReference>
<dbReference type="InterPro" id="IPR027417">
    <property type="entry name" value="P-loop_NTPase"/>
</dbReference>
<feature type="domain" description="DNA helicase Pif1-like 2B" evidence="9">
    <location>
        <begin position="509"/>
        <end position="552"/>
    </location>
</feature>
<dbReference type="PANTHER" id="PTHR10492">
    <property type="match status" value="1"/>
</dbReference>
<dbReference type="Proteomes" id="UP000249723">
    <property type="component" value="Unassembled WGS sequence"/>
</dbReference>
<dbReference type="GO" id="GO:0000723">
    <property type="term" value="P:telomere maintenance"/>
    <property type="evidence" value="ECO:0007669"/>
    <property type="project" value="InterPro"/>
</dbReference>
<feature type="domain" description="DNA helicase Pif1-like DEAD-box helicase" evidence="8">
    <location>
        <begin position="210"/>
        <end position="406"/>
    </location>
</feature>
<dbReference type="GO" id="GO:0016887">
    <property type="term" value="F:ATP hydrolysis activity"/>
    <property type="evidence" value="ECO:0007669"/>
    <property type="project" value="RHEA"/>
</dbReference>
<feature type="region of interest" description="Disordered" evidence="6">
    <location>
        <begin position="678"/>
        <end position="711"/>
    </location>
</feature>
<proteinExistence type="inferred from homology"/>
<dbReference type="GO" id="GO:0006310">
    <property type="term" value="P:DNA recombination"/>
    <property type="evidence" value="ECO:0007669"/>
    <property type="project" value="UniProtKB-KW"/>
</dbReference>
<protein>
    <recommendedName>
        <fullName evidence="5">ATP-dependent DNA helicase</fullName>
        <ecNumber evidence="5">5.6.2.3</ecNumber>
    </recommendedName>
</protein>
<evidence type="ECO:0000259" key="7">
    <source>
        <dbReference type="Pfam" id="PF02689"/>
    </source>
</evidence>
<comment type="similarity">
    <text evidence="5">Belongs to the helicase family.</text>
</comment>
<gene>
    <name evidence="10" type="ORF">BZ3500_MVSOF-1268-A1-R1_CHR2-1G04119</name>
</gene>
<evidence type="ECO:0000259" key="8">
    <source>
        <dbReference type="Pfam" id="PF05970"/>
    </source>
</evidence>
<dbReference type="Pfam" id="PF05970">
    <property type="entry name" value="PIF1"/>
    <property type="match status" value="1"/>
</dbReference>
<dbReference type="STRING" id="289078.A0A2X0M8P7"/>
<evidence type="ECO:0000256" key="6">
    <source>
        <dbReference type="SAM" id="MobiDB-lite"/>
    </source>
</evidence>
<keyword evidence="5" id="KW-0233">DNA recombination</keyword>
<keyword evidence="11" id="KW-1185">Reference proteome</keyword>
<organism evidence="10 11">
    <name type="scientific">Microbotryum saponariae</name>
    <dbReference type="NCBI Taxonomy" id="289078"/>
    <lineage>
        <taxon>Eukaryota</taxon>
        <taxon>Fungi</taxon>
        <taxon>Dikarya</taxon>
        <taxon>Basidiomycota</taxon>
        <taxon>Pucciniomycotina</taxon>
        <taxon>Microbotryomycetes</taxon>
        <taxon>Microbotryales</taxon>
        <taxon>Microbotryaceae</taxon>
        <taxon>Microbotryum</taxon>
    </lineage>
</organism>
<evidence type="ECO:0000313" key="10">
    <source>
        <dbReference type="EMBL" id="SCZ87994.1"/>
    </source>
</evidence>
<dbReference type="AlphaFoldDB" id="A0A2X0M8P7"/>
<sequence>MPRSQGRQGGPSQPRHVLGERVAPADLLEFDDVAYPSYRAACAARGLLADDGEHDICLREAAQIQTGDQLRRSFVFMLIHATVANPPALLDRHFASLSDDARYHIENYEDVPVNDQTIRLWTLNKIRLLLAANDQTLAFYDLPELTEDEVRLFDRPDDRFPRFDREQCAQDAKEARARLNHAQRIAFDEFLRAVELNVVDQMCDDNLGPQHVFFLLAPSGTGKTFVENALLDTVRARGHQAIAVASSGVAALLLKGGHTAHSTFRIPLDASPTSTCPVDRKSDLGLMLRTTKLIIWDEASMAHRFAVEAVDRLLRDVRETEELFGGVATIFAGDFRQCLPVVPKGTPDQILDASLFKADFWRHVRVFRLTENMRLSWNADAIDEAQLARTRDFGKWLLKVGDGTANMHPYDWIALPDYLLLPDGQRTAEGLINFVYPGLRTVNKKSLDDLIQLFSRGAILAPHNATVDRINAKLLEDFDGDYVEYRSADEVVKAGEAGGGMAPDLISPEYLHSINPSNFPAHHLRLKEGIPVDLLRDLDPDAGLCNGTRLIVSHARSHVIQAIILTGVRAGTTVFIPRVRLETNATSSRQLGFTMRRLQFPLRVALAMTIHKAQGQSLDRVGVDLSLHPVFTHGQLYVALSRAMNVDRVKVLLPSRDPADFVDFLQAVDQAAAAVTVTPNPPNDLPAADVDNMADDDEVSPLPPPSTPGHNDDVTHIGSILFSRAEYELLDWELIEHSYIDWDLNMSLTVAPEVYSYLRKGTIDPTWTTAVRSRWEDSTRPTCSPTL</sequence>
<dbReference type="CDD" id="cd18809">
    <property type="entry name" value="SF1_C_RecD"/>
    <property type="match status" value="1"/>
</dbReference>
<reference evidence="11" key="1">
    <citation type="submission" date="2016-10" db="EMBL/GenBank/DDBJ databases">
        <authorList>
            <person name="Jeantristanb JTB J.-T."/>
            <person name="Ricardo R."/>
        </authorList>
    </citation>
    <scope>NUCLEOTIDE SEQUENCE [LARGE SCALE GENOMIC DNA]</scope>
</reference>
<keyword evidence="5" id="KW-0234">DNA repair</keyword>
<evidence type="ECO:0000256" key="1">
    <source>
        <dbReference type="ARBA" id="ARBA00022741"/>
    </source>
</evidence>
<evidence type="ECO:0000256" key="5">
    <source>
        <dbReference type="RuleBase" id="RU363044"/>
    </source>
</evidence>
<evidence type="ECO:0000256" key="2">
    <source>
        <dbReference type="ARBA" id="ARBA00022801"/>
    </source>
</evidence>
<accession>A0A2X0M8P7</accession>
<dbReference type="Pfam" id="PF21530">
    <property type="entry name" value="Pif1_2B_dom"/>
    <property type="match status" value="1"/>
</dbReference>
<feature type="domain" description="DNA replication helicase" evidence="7">
    <location>
        <begin position="604"/>
        <end position="649"/>
    </location>
</feature>
<keyword evidence="2 5" id="KW-0378">Hydrolase</keyword>
<evidence type="ECO:0000256" key="3">
    <source>
        <dbReference type="ARBA" id="ARBA00022806"/>
    </source>
</evidence>
<dbReference type="Gene3D" id="3.40.50.300">
    <property type="entry name" value="P-loop containing nucleotide triphosphate hydrolases"/>
    <property type="match status" value="2"/>
</dbReference>
<dbReference type="PANTHER" id="PTHR10492:SF57">
    <property type="entry name" value="ATP-DEPENDENT DNA HELICASE"/>
    <property type="match status" value="1"/>
</dbReference>
<dbReference type="EMBL" id="FMWP01000012">
    <property type="protein sequence ID" value="SCZ87994.1"/>
    <property type="molecule type" value="Genomic_DNA"/>
</dbReference>